<dbReference type="Proteomes" id="UP000638043">
    <property type="component" value="Unassembled WGS sequence"/>
</dbReference>
<dbReference type="EMBL" id="BMMQ01000001">
    <property type="protein sequence ID" value="GGO59595.1"/>
    <property type="molecule type" value="Genomic_DNA"/>
</dbReference>
<keyword evidence="2" id="KW-1133">Transmembrane helix</keyword>
<protein>
    <recommendedName>
        <fullName evidence="5">Secreted protein</fullName>
    </recommendedName>
</protein>
<organism evidence="3 4">
    <name type="scientific">Microbacterium nanhaiense</name>
    <dbReference type="NCBI Taxonomy" id="1301026"/>
    <lineage>
        <taxon>Bacteria</taxon>
        <taxon>Bacillati</taxon>
        <taxon>Actinomycetota</taxon>
        <taxon>Actinomycetes</taxon>
        <taxon>Micrococcales</taxon>
        <taxon>Microbacteriaceae</taxon>
        <taxon>Microbacterium</taxon>
    </lineage>
</organism>
<feature type="compositionally biased region" description="Low complexity" evidence="1">
    <location>
        <begin position="47"/>
        <end position="60"/>
    </location>
</feature>
<evidence type="ECO:0000256" key="1">
    <source>
        <dbReference type="SAM" id="MobiDB-lite"/>
    </source>
</evidence>
<gene>
    <name evidence="3" type="ORF">GCM10010910_02940</name>
</gene>
<name>A0ABQ2MVW7_9MICO</name>
<evidence type="ECO:0000313" key="4">
    <source>
        <dbReference type="Proteomes" id="UP000638043"/>
    </source>
</evidence>
<evidence type="ECO:0008006" key="5">
    <source>
        <dbReference type="Google" id="ProtNLM"/>
    </source>
</evidence>
<reference evidence="4" key="1">
    <citation type="journal article" date="2019" name="Int. J. Syst. Evol. Microbiol.">
        <title>The Global Catalogue of Microorganisms (GCM) 10K type strain sequencing project: providing services to taxonomists for standard genome sequencing and annotation.</title>
        <authorList>
            <consortium name="The Broad Institute Genomics Platform"/>
            <consortium name="The Broad Institute Genome Sequencing Center for Infectious Disease"/>
            <person name="Wu L."/>
            <person name="Ma J."/>
        </authorList>
    </citation>
    <scope>NUCLEOTIDE SEQUENCE [LARGE SCALE GENOMIC DNA]</scope>
    <source>
        <strain evidence="4">CGMCC 4.7181</strain>
    </source>
</reference>
<keyword evidence="2" id="KW-0812">Transmembrane</keyword>
<comment type="caution">
    <text evidence="3">The sequence shown here is derived from an EMBL/GenBank/DDBJ whole genome shotgun (WGS) entry which is preliminary data.</text>
</comment>
<sequence length="256" mass="27194">MMDEYGNAIIVVPIVCAVVLAVAIGAIAWARGTMRRARRKAEESERGTAGLPPGARLPGGEQPGMWRPQDPALWDWTWSGGRAQPPDVLAGRHAVYDTVVARELRGSFGGRDAFSQVRRPQKLPVLARSAPQTHWGMVAGMHSAVVLPPFFVLTRQSAILTGLVVLDVADHLQKFVGALGPGTVLWSEPQHAALVVRAMGPALSRGTAAANLIASDGSTLFVCGSRGEDEADVLARLRCGAALLDGLERILTERSG</sequence>
<proteinExistence type="predicted"/>
<feature type="region of interest" description="Disordered" evidence="1">
    <location>
        <begin position="39"/>
        <end position="64"/>
    </location>
</feature>
<evidence type="ECO:0000313" key="3">
    <source>
        <dbReference type="EMBL" id="GGO59595.1"/>
    </source>
</evidence>
<accession>A0ABQ2MVW7</accession>
<keyword evidence="4" id="KW-1185">Reference proteome</keyword>
<feature type="transmembrane region" description="Helical" evidence="2">
    <location>
        <begin position="6"/>
        <end position="30"/>
    </location>
</feature>
<keyword evidence="2" id="KW-0472">Membrane</keyword>
<evidence type="ECO:0000256" key="2">
    <source>
        <dbReference type="SAM" id="Phobius"/>
    </source>
</evidence>